<sequence length="826" mass="87723">MKLSKKTIIIGISTLAVAGASLAYYLISKDNADVLGWMNSSWLYRKAITVENSGSDLINEEVLITVDTAALVSAGKIQNDCDDLRFTDSDESTALVYWVEGGCNTSATQVWVKIPTLTAGGKTIYMYYGNPSATNLEEAWTGEFMLLNSTSCPTGWTRKTEYDGKYVYGAATYGTSGGDATHNNGTPSCTTGGPSPANQYTDSDSGGATASPTHTHTGAMVSVDNITNAPPYLDMVYCVNPDLNIDSGMVTLFTSTPSGWTRFSALDSRFARGASSYGGTGGATTHTHTTTGGYTTGASGTRTDSPGGGVGAGNHTHTTANGSTGAGNSLPPYLDMVYAAKDTAGSATSGLISMTTDTPPMGWSRYTVLDGLFPRGAATQGGTGGATTHTHSVTIVTNSGPSGPVSTGSRAISAAPINHTHSCSTTTASASNVPAYIETLFYQRKDTQVTSLGTEEVGNVAPNAPTSLQTNGQINPVSMNDPLPEFSAIFSDPDALDTGNYYQIQVNTASNFAGTSMWDSTKTAFSPVITNGARSSNIEYAGSTLQQATIYYWRIKFWDNKPDANESDWSATAQFTTNALPTQPTILYCQGAENPTKVTSATPTFSAIFNDPDTADTGNSYHIQVNTTSDFTGTSMWDSTKTTISAITNGTRSGNITYAGSTLNEGETYYWKIRFWDNNDAEGAWSSTNQFIMQGIPDTPSSLQTNLMINPPALTYVPPYFSAIYSDPNGDNASAYQINVNTNSSFTGTVLWDSGKTSTTIVSGQRSPGYLYNGTAMVNSHNTYYWRIRFWDSDDSVSNWSANAQFTDTYSSFKLEGLGLNGLKLD</sequence>
<dbReference type="Pfam" id="PF25788">
    <property type="entry name" value="Ig_Rha78A_N"/>
    <property type="match status" value="3"/>
</dbReference>
<protein>
    <recommendedName>
        <fullName evidence="2">DUF2341 domain-containing protein</fullName>
    </recommendedName>
</protein>
<gene>
    <name evidence="3" type="ORF">UR96_C0004G0003</name>
</gene>
<feature type="compositionally biased region" description="Polar residues" evidence="1">
    <location>
        <begin position="315"/>
        <end position="327"/>
    </location>
</feature>
<dbReference type="InterPro" id="IPR013783">
    <property type="entry name" value="Ig-like_fold"/>
</dbReference>
<evidence type="ECO:0000259" key="2">
    <source>
        <dbReference type="Pfam" id="PF10102"/>
    </source>
</evidence>
<dbReference type="PANTHER" id="PTHR33307:SF11">
    <property type="entry name" value="ALPHA-L-RHAMNOSIDASE"/>
    <property type="match status" value="1"/>
</dbReference>
<feature type="compositionally biased region" description="Polar residues" evidence="1">
    <location>
        <begin position="181"/>
        <end position="216"/>
    </location>
</feature>
<organism evidence="3 4">
    <name type="scientific">candidate division WS6 bacterium GW2011_GWC1_36_11</name>
    <dbReference type="NCBI Taxonomy" id="1619090"/>
    <lineage>
        <taxon>Bacteria</taxon>
        <taxon>Candidatus Dojkabacteria</taxon>
    </lineage>
</organism>
<feature type="domain" description="DUF2341" evidence="2">
    <location>
        <begin position="80"/>
        <end position="136"/>
    </location>
</feature>
<accession>A0A0G0DV21</accession>
<proteinExistence type="predicted"/>
<feature type="region of interest" description="Disordered" evidence="1">
    <location>
        <begin position="276"/>
        <end position="327"/>
    </location>
</feature>
<reference evidence="3 4" key="1">
    <citation type="journal article" date="2015" name="Nature">
        <title>rRNA introns, odd ribosomes, and small enigmatic genomes across a large radiation of phyla.</title>
        <authorList>
            <person name="Brown C.T."/>
            <person name="Hug L.A."/>
            <person name="Thomas B.C."/>
            <person name="Sharon I."/>
            <person name="Castelle C.J."/>
            <person name="Singh A."/>
            <person name="Wilkins M.J."/>
            <person name="Williams K.H."/>
            <person name="Banfield J.F."/>
        </authorList>
    </citation>
    <scope>NUCLEOTIDE SEQUENCE [LARGE SCALE GENOMIC DNA]</scope>
</reference>
<dbReference type="AlphaFoldDB" id="A0A0G0DV21"/>
<dbReference type="PANTHER" id="PTHR33307">
    <property type="entry name" value="ALPHA-RHAMNOSIDASE (EUROFUNG)"/>
    <property type="match status" value="1"/>
</dbReference>
<dbReference type="Pfam" id="PF10102">
    <property type="entry name" value="DUF2341"/>
    <property type="match status" value="1"/>
</dbReference>
<evidence type="ECO:0000313" key="4">
    <source>
        <dbReference type="Proteomes" id="UP000034140"/>
    </source>
</evidence>
<dbReference type="EMBL" id="LBRE01000004">
    <property type="protein sequence ID" value="KKP92836.1"/>
    <property type="molecule type" value="Genomic_DNA"/>
</dbReference>
<dbReference type="InterPro" id="IPR018765">
    <property type="entry name" value="DUF2341"/>
</dbReference>
<evidence type="ECO:0000313" key="3">
    <source>
        <dbReference type="EMBL" id="KKP92836.1"/>
    </source>
</evidence>
<dbReference type="InterPro" id="IPR016007">
    <property type="entry name" value="Alpha_rhamnosid"/>
</dbReference>
<evidence type="ECO:0000256" key="1">
    <source>
        <dbReference type="SAM" id="MobiDB-lite"/>
    </source>
</evidence>
<dbReference type="Proteomes" id="UP000034140">
    <property type="component" value="Unassembled WGS sequence"/>
</dbReference>
<dbReference type="Gene3D" id="2.60.40.10">
    <property type="entry name" value="Immunoglobulins"/>
    <property type="match status" value="3"/>
</dbReference>
<name>A0A0G0DV21_9BACT</name>
<dbReference type="PATRIC" id="fig|1619090.3.peg.132"/>
<feature type="compositionally biased region" description="Low complexity" evidence="1">
    <location>
        <begin position="283"/>
        <end position="303"/>
    </location>
</feature>
<comment type="caution">
    <text evidence="3">The sequence shown here is derived from an EMBL/GenBank/DDBJ whole genome shotgun (WGS) entry which is preliminary data.</text>
</comment>
<feature type="region of interest" description="Disordered" evidence="1">
    <location>
        <begin position="177"/>
        <end position="216"/>
    </location>
</feature>